<dbReference type="EC" id="3.2.1.52" evidence="3"/>
<evidence type="ECO:0000256" key="2">
    <source>
        <dbReference type="ARBA" id="ARBA00005336"/>
    </source>
</evidence>
<reference evidence="7 8" key="1">
    <citation type="journal article" date="2019" name="Microorganisms">
        <title>Genome Insights into the Novel Species Microvirga brassicacearum, a Rapeseed Endophyte with Biotechnological Potential.</title>
        <authorList>
            <person name="Jimenez-Gomez A."/>
            <person name="Saati-Santamaria Z."/>
            <person name="Igual J.M."/>
            <person name="Rivas R."/>
            <person name="Mateos P.F."/>
            <person name="Garcia-Fraile P."/>
        </authorList>
    </citation>
    <scope>NUCLEOTIDE SEQUENCE [LARGE SCALE GENOMIC DNA]</scope>
    <source>
        <strain evidence="7 8">CDVBN77</strain>
    </source>
</reference>
<keyword evidence="4 7" id="KW-0378">Hydrolase</keyword>
<comment type="caution">
    <text evidence="7">The sequence shown here is derived from an EMBL/GenBank/DDBJ whole genome shotgun (WGS) entry which is preliminary data.</text>
</comment>
<evidence type="ECO:0000259" key="6">
    <source>
        <dbReference type="Pfam" id="PF00933"/>
    </source>
</evidence>
<evidence type="ECO:0000256" key="5">
    <source>
        <dbReference type="ARBA" id="ARBA00023295"/>
    </source>
</evidence>
<dbReference type="Gene3D" id="3.20.20.300">
    <property type="entry name" value="Glycoside hydrolase, family 3, N-terminal domain"/>
    <property type="match status" value="1"/>
</dbReference>
<dbReference type="NCBIfam" id="NF003740">
    <property type="entry name" value="PRK05337.1"/>
    <property type="match status" value="1"/>
</dbReference>
<dbReference type="InterPro" id="IPR036962">
    <property type="entry name" value="Glyco_hydro_3_N_sf"/>
</dbReference>
<dbReference type="PANTHER" id="PTHR30480:SF13">
    <property type="entry name" value="BETA-HEXOSAMINIDASE"/>
    <property type="match status" value="1"/>
</dbReference>
<organism evidence="7 8">
    <name type="scientific">Microvirga brassicacearum</name>
    <dbReference type="NCBI Taxonomy" id="2580413"/>
    <lineage>
        <taxon>Bacteria</taxon>
        <taxon>Pseudomonadati</taxon>
        <taxon>Pseudomonadota</taxon>
        <taxon>Alphaproteobacteria</taxon>
        <taxon>Hyphomicrobiales</taxon>
        <taxon>Methylobacteriaceae</taxon>
        <taxon>Microvirga</taxon>
    </lineage>
</organism>
<name>A0A5N3PIE5_9HYPH</name>
<dbReference type="Proteomes" id="UP000325684">
    <property type="component" value="Unassembled WGS sequence"/>
</dbReference>
<evidence type="ECO:0000313" key="8">
    <source>
        <dbReference type="Proteomes" id="UP000325684"/>
    </source>
</evidence>
<dbReference type="RefSeq" id="WP_150941786.1">
    <property type="nucleotide sequence ID" value="NZ_VCMV01000002.1"/>
</dbReference>
<protein>
    <recommendedName>
        <fullName evidence="3">beta-N-acetylhexosaminidase</fullName>
        <ecNumber evidence="3">3.2.1.52</ecNumber>
    </recommendedName>
</protein>
<dbReference type="GO" id="GO:0005975">
    <property type="term" value="P:carbohydrate metabolic process"/>
    <property type="evidence" value="ECO:0007669"/>
    <property type="project" value="InterPro"/>
</dbReference>
<dbReference type="GO" id="GO:0004563">
    <property type="term" value="F:beta-N-acetylhexosaminidase activity"/>
    <property type="evidence" value="ECO:0007669"/>
    <property type="project" value="UniProtKB-EC"/>
</dbReference>
<dbReference type="OrthoDB" id="9786661at2"/>
<accession>A0A5N3PIE5</accession>
<dbReference type="EMBL" id="VCMV01000002">
    <property type="protein sequence ID" value="KAB0269521.1"/>
    <property type="molecule type" value="Genomic_DNA"/>
</dbReference>
<comment type="catalytic activity">
    <reaction evidence="1">
        <text>Hydrolysis of terminal non-reducing N-acetyl-D-hexosamine residues in N-acetyl-beta-D-hexosaminides.</text>
        <dbReference type="EC" id="3.2.1.52"/>
    </reaction>
</comment>
<evidence type="ECO:0000313" key="7">
    <source>
        <dbReference type="EMBL" id="KAB0269521.1"/>
    </source>
</evidence>
<feature type="domain" description="Glycoside hydrolase family 3 N-terminal" evidence="6">
    <location>
        <begin position="30"/>
        <end position="314"/>
    </location>
</feature>
<dbReference type="PANTHER" id="PTHR30480">
    <property type="entry name" value="BETA-HEXOSAMINIDASE-RELATED"/>
    <property type="match status" value="1"/>
</dbReference>
<evidence type="ECO:0000256" key="1">
    <source>
        <dbReference type="ARBA" id="ARBA00001231"/>
    </source>
</evidence>
<dbReference type="Pfam" id="PF00933">
    <property type="entry name" value="Glyco_hydro_3"/>
    <property type="match status" value="1"/>
</dbReference>
<keyword evidence="8" id="KW-1185">Reference proteome</keyword>
<gene>
    <name evidence="7" type="primary">nagZ</name>
    <name evidence="7" type="ORF">FEZ63_01065</name>
</gene>
<proteinExistence type="inferred from homology"/>
<dbReference type="AlphaFoldDB" id="A0A5N3PIE5"/>
<dbReference type="InterPro" id="IPR050226">
    <property type="entry name" value="NagZ_Beta-hexosaminidase"/>
</dbReference>
<evidence type="ECO:0000256" key="3">
    <source>
        <dbReference type="ARBA" id="ARBA00012663"/>
    </source>
</evidence>
<keyword evidence="5 7" id="KW-0326">Glycosidase</keyword>
<dbReference type="InterPro" id="IPR001764">
    <property type="entry name" value="Glyco_hydro_3_N"/>
</dbReference>
<dbReference type="InterPro" id="IPR017853">
    <property type="entry name" value="GH"/>
</dbReference>
<comment type="similarity">
    <text evidence="2">Belongs to the glycosyl hydrolase 3 family.</text>
</comment>
<dbReference type="SUPFAM" id="SSF51445">
    <property type="entry name" value="(Trans)glycosidases"/>
    <property type="match status" value="1"/>
</dbReference>
<sequence>MTTRAFIAGCSGLALTPDEIAFYREASPWGFILFKRNIADPAQATALCEALREAVGWDAPILVDQEGGRVQRMGPPHWPKYPSGRTYGVLHANDPLVQREVTRLGARLMAHDLRAVGINVDCMPVLDVPTAGAHDVIGDRAYGRTPAQVAILGRAAAEGLLAGGVLPVIKHMPGHGRAGSDSHLALPIVDASREALERHDFAPFRMLTDMPIAMTAHVVYTALDPDHPATTSRIVMDDIVRGYLAYDGLVVTDDLSMKALSGTFSQKTEAAFAAGCDMALHCNGVMDEMIAVAGAAPALAGEALRRADAALQRIRHEPEPLDPVDARARLDAALAMVA</sequence>
<dbReference type="GO" id="GO:0009254">
    <property type="term" value="P:peptidoglycan turnover"/>
    <property type="evidence" value="ECO:0007669"/>
    <property type="project" value="TreeGrafter"/>
</dbReference>
<evidence type="ECO:0000256" key="4">
    <source>
        <dbReference type="ARBA" id="ARBA00022801"/>
    </source>
</evidence>